<feature type="compositionally biased region" description="Polar residues" evidence="17">
    <location>
        <begin position="243"/>
        <end position="256"/>
    </location>
</feature>
<dbReference type="Pfam" id="PF26095">
    <property type="entry name" value="CC_Bre1"/>
    <property type="match status" value="1"/>
</dbReference>
<feature type="region of interest" description="Disordered" evidence="17">
    <location>
        <begin position="223"/>
        <end position="257"/>
    </location>
</feature>
<accession>A0A401GFR8</accession>
<evidence type="ECO:0000256" key="8">
    <source>
        <dbReference type="ARBA" id="ARBA00022786"/>
    </source>
</evidence>
<evidence type="ECO:0000313" key="20">
    <source>
        <dbReference type="Proteomes" id="UP000287166"/>
    </source>
</evidence>
<dbReference type="EMBL" id="BFAD01000003">
    <property type="protein sequence ID" value="GBE81020.1"/>
    <property type="molecule type" value="Genomic_DNA"/>
</dbReference>
<evidence type="ECO:0000256" key="2">
    <source>
        <dbReference type="ARBA" id="ARBA00004123"/>
    </source>
</evidence>
<keyword evidence="9 15" id="KW-0862">Zinc</keyword>
<dbReference type="PANTHER" id="PTHR23163:SF0">
    <property type="entry name" value="E3 UBIQUITIN-PROTEIN LIGASE BRE1"/>
    <property type="match status" value="1"/>
</dbReference>
<dbReference type="InParanoid" id="A0A401GFR8"/>
<comment type="subcellular location">
    <subcellularLocation>
        <location evidence="2 15">Nucleus</location>
    </subcellularLocation>
</comment>
<dbReference type="PROSITE" id="PS50089">
    <property type="entry name" value="ZF_RING_2"/>
    <property type="match status" value="1"/>
</dbReference>
<feature type="coiled-coil region" evidence="16">
    <location>
        <begin position="456"/>
        <end position="556"/>
    </location>
</feature>
<keyword evidence="12 15" id="KW-0539">Nucleus</keyword>
<dbReference type="GO" id="GO:0061630">
    <property type="term" value="F:ubiquitin protein ligase activity"/>
    <property type="evidence" value="ECO:0007669"/>
    <property type="project" value="UniProtKB-EC"/>
</dbReference>
<dbReference type="InterPro" id="IPR058643">
    <property type="entry name" value="BRE1-like_CC"/>
</dbReference>
<evidence type="ECO:0000256" key="7">
    <source>
        <dbReference type="ARBA" id="ARBA00022771"/>
    </source>
</evidence>
<feature type="compositionally biased region" description="Basic and acidic residues" evidence="17">
    <location>
        <begin position="232"/>
        <end position="242"/>
    </location>
</feature>
<dbReference type="OrthoDB" id="10266039at2759"/>
<keyword evidence="11 15" id="KW-0175">Coiled coil</keyword>
<evidence type="ECO:0000256" key="4">
    <source>
        <dbReference type="ARBA" id="ARBA00005555"/>
    </source>
</evidence>
<dbReference type="Proteomes" id="UP000287166">
    <property type="component" value="Unassembled WGS sequence"/>
</dbReference>
<dbReference type="PROSITE" id="PS00518">
    <property type="entry name" value="ZF_RING_1"/>
    <property type="match status" value="1"/>
</dbReference>
<dbReference type="AlphaFoldDB" id="A0A401GFR8"/>
<comment type="similarity">
    <text evidence="4 15">Belongs to the BRE1 family.</text>
</comment>
<keyword evidence="10 15" id="KW-0156">Chromatin regulator</keyword>
<keyword evidence="7 14" id="KW-0863">Zinc-finger</keyword>
<evidence type="ECO:0000256" key="5">
    <source>
        <dbReference type="ARBA" id="ARBA00022679"/>
    </source>
</evidence>
<evidence type="ECO:0000256" key="15">
    <source>
        <dbReference type="RuleBase" id="RU365038"/>
    </source>
</evidence>
<dbReference type="Pfam" id="PF08647">
    <property type="entry name" value="BRE1"/>
    <property type="match status" value="1"/>
</dbReference>
<dbReference type="GO" id="GO:0033503">
    <property type="term" value="C:HULC complex"/>
    <property type="evidence" value="ECO:0007669"/>
    <property type="project" value="TreeGrafter"/>
</dbReference>
<evidence type="ECO:0000256" key="16">
    <source>
        <dbReference type="SAM" id="Coils"/>
    </source>
</evidence>
<comment type="pathway">
    <text evidence="3 15">Protein modification; protein ubiquitination.</text>
</comment>
<feature type="domain" description="RING-type" evidence="18">
    <location>
        <begin position="760"/>
        <end position="799"/>
    </location>
</feature>
<evidence type="ECO:0000256" key="9">
    <source>
        <dbReference type="ARBA" id="ARBA00022833"/>
    </source>
</evidence>
<dbReference type="Gene3D" id="3.30.40.10">
    <property type="entry name" value="Zinc/RING finger domain, C3HC4 (zinc finger)"/>
    <property type="match status" value="1"/>
</dbReference>
<organism evidence="19 20">
    <name type="scientific">Sparassis crispa</name>
    <dbReference type="NCBI Taxonomy" id="139825"/>
    <lineage>
        <taxon>Eukaryota</taxon>
        <taxon>Fungi</taxon>
        <taxon>Dikarya</taxon>
        <taxon>Basidiomycota</taxon>
        <taxon>Agaricomycotina</taxon>
        <taxon>Agaricomycetes</taxon>
        <taxon>Polyporales</taxon>
        <taxon>Sparassidaceae</taxon>
        <taxon>Sparassis</taxon>
    </lineage>
</organism>
<reference evidence="19 20" key="1">
    <citation type="journal article" date="2018" name="Sci. Rep.">
        <title>Genome sequence of the cauliflower mushroom Sparassis crispa (Hanabiratake) and its association with beneficial usage.</title>
        <authorList>
            <person name="Kiyama R."/>
            <person name="Furutani Y."/>
            <person name="Kawaguchi K."/>
            <person name="Nakanishi T."/>
        </authorList>
    </citation>
    <scope>NUCLEOTIDE SEQUENCE [LARGE SCALE GENOMIC DNA]</scope>
</reference>
<comment type="function">
    <text evidence="13">E3 ubiquitin-protein ligase that mediates monoubiquitination of histone H2B to form H2BK123ub1. H2BK123ub1 gives a specific tag for epigenetic transcriptional activation and is also a prerequisite for H3K4me and H3K79me formation.</text>
</comment>
<dbReference type="FunCoup" id="A0A401GFR8">
    <property type="interactions" value="243"/>
</dbReference>
<dbReference type="InterPro" id="IPR013083">
    <property type="entry name" value="Znf_RING/FYVE/PHD"/>
</dbReference>
<dbReference type="GeneID" id="38777937"/>
<evidence type="ECO:0000259" key="18">
    <source>
        <dbReference type="PROSITE" id="PS50089"/>
    </source>
</evidence>
<evidence type="ECO:0000256" key="12">
    <source>
        <dbReference type="ARBA" id="ARBA00023242"/>
    </source>
</evidence>
<evidence type="ECO:0000313" key="19">
    <source>
        <dbReference type="EMBL" id="GBE81020.1"/>
    </source>
</evidence>
<evidence type="ECO:0000256" key="13">
    <source>
        <dbReference type="ARBA" id="ARBA00059679"/>
    </source>
</evidence>
<dbReference type="InterPro" id="IPR013956">
    <property type="entry name" value="E3_ubiquit_lig_Bre1"/>
</dbReference>
<feature type="coiled-coil region" evidence="16">
    <location>
        <begin position="582"/>
        <end position="728"/>
    </location>
</feature>
<comment type="catalytic activity">
    <reaction evidence="1 15">
        <text>S-ubiquitinyl-[E2 ubiquitin-conjugating enzyme]-L-cysteine + [acceptor protein]-L-lysine = [E2 ubiquitin-conjugating enzyme]-L-cysteine + N(6)-ubiquitinyl-[acceptor protein]-L-lysine.</text>
        <dbReference type="EC" id="2.3.2.27"/>
    </reaction>
</comment>
<evidence type="ECO:0000256" key="1">
    <source>
        <dbReference type="ARBA" id="ARBA00000900"/>
    </source>
</evidence>
<evidence type="ECO:0000256" key="3">
    <source>
        <dbReference type="ARBA" id="ARBA00004906"/>
    </source>
</evidence>
<feature type="coiled-coil region" evidence="16">
    <location>
        <begin position="270"/>
        <end position="297"/>
    </location>
</feature>
<evidence type="ECO:0000256" key="11">
    <source>
        <dbReference type="ARBA" id="ARBA00023054"/>
    </source>
</evidence>
<evidence type="ECO:0000256" key="10">
    <source>
        <dbReference type="ARBA" id="ARBA00022853"/>
    </source>
</evidence>
<sequence length="813" mass="93441">MASRKRSHAEDAEQSVPKKRAVSVDQGSPSVVNGVAPEVDEPKDGDSLEMFRKDAIYRRMKYYSREHERSLARVQELERRRSTCETGLAALEACWTQIIGTIRLLARPEDLPPTEVETEELFDLTARVSDDPDPEYINALRTKMNATSELVAAFMRLSGQARPTFLKDETYRHCQKAQSECSSLRSELSLTRTKLRDMESEKDKYQKELVAAEKHIDRLQSKTLALKQAQPVREEAKDESPRETPSSPAPSQSPINGASLADAAESLEIIRVRDKRISELEQENQELHEDVRSLKFQLKAPAEDFVAESPYYKVLWERASRLEYIANEKQTEATQLREQLEQLERTHLTTVEENIMEHEHAISDLKNLLTKRENDNLRLREQRDQQLSELNERKQKDHVKVASHQEFKALAESRSERIKVLESEVTRLKTRLAADACDEDLLSFFSSDDAENVTYVSDLKSKLAAAESRLKALEISISTMQAEHPDVAERIKAEAEARELLVNAQIQLERYQAVYGSGSSALPPDTQKLTEELQRKEDENRRLRLQEKQREQAEVALYAELDKLSAAWESLDTQVKSKVFELSNMEERLAKSGVERAKSENKFYSAMRDKEALEGERKNLSRNLEKQTKVIEKLSDSEKNLVARVTSLERETALWRKVKDGMKSCVEKLETSNTEWRMRAEGERKRIEEMRKESREQSKGLDLRRAEVMCMEDEVVRAKRDIERQAAKIKSTSQNVSSNSTTREAQLQSEVDKCMSILKCSTCKMNMRNTVITKCMHSFCKSCVDSRISTRQRKCPACNLPFSQGEVQQLYFQ</sequence>
<keyword evidence="6 15" id="KW-0479">Metal-binding</keyword>
<evidence type="ECO:0000256" key="17">
    <source>
        <dbReference type="SAM" id="MobiDB-lite"/>
    </source>
</evidence>
<dbReference type="GO" id="GO:0008270">
    <property type="term" value="F:zinc ion binding"/>
    <property type="evidence" value="ECO:0007669"/>
    <property type="project" value="UniProtKB-KW"/>
</dbReference>
<dbReference type="UniPathway" id="UPA00143"/>
<feature type="region of interest" description="Disordered" evidence="17">
    <location>
        <begin position="1"/>
        <end position="46"/>
    </location>
</feature>
<feature type="coiled-coil region" evidence="16">
    <location>
        <begin position="326"/>
        <end position="385"/>
    </location>
</feature>
<evidence type="ECO:0000256" key="14">
    <source>
        <dbReference type="PROSITE-ProRule" id="PRU00175"/>
    </source>
</evidence>
<dbReference type="STRING" id="139825.A0A401GFR8"/>
<dbReference type="Pfam" id="PF00097">
    <property type="entry name" value="zf-C3HC4"/>
    <property type="match status" value="1"/>
</dbReference>
<feature type="coiled-coil region" evidence="16">
    <location>
        <begin position="188"/>
        <end position="222"/>
    </location>
</feature>
<evidence type="ECO:0000256" key="6">
    <source>
        <dbReference type="ARBA" id="ARBA00022723"/>
    </source>
</evidence>
<name>A0A401GFR8_9APHY</name>
<dbReference type="PANTHER" id="PTHR23163">
    <property type="entry name" value="RING FINGER PROTEIN-RELATED"/>
    <property type="match status" value="1"/>
</dbReference>
<proteinExistence type="inferred from homology"/>
<dbReference type="RefSeq" id="XP_027611933.1">
    <property type="nucleotide sequence ID" value="XM_027756132.1"/>
</dbReference>
<dbReference type="GO" id="GO:0006325">
    <property type="term" value="P:chromatin organization"/>
    <property type="evidence" value="ECO:0007669"/>
    <property type="project" value="UniProtKB-KW"/>
</dbReference>
<protein>
    <recommendedName>
        <fullName evidence="15">E3 ubiquitin protein ligase</fullName>
        <ecNumber evidence="15">2.3.2.27</ecNumber>
    </recommendedName>
</protein>
<keyword evidence="8 15" id="KW-0833">Ubl conjugation pathway</keyword>
<dbReference type="GO" id="GO:0005634">
    <property type="term" value="C:nucleus"/>
    <property type="evidence" value="ECO:0007669"/>
    <property type="project" value="UniProtKB-SubCell"/>
</dbReference>
<comment type="caution">
    <text evidence="19">The sequence shown here is derived from an EMBL/GenBank/DDBJ whole genome shotgun (WGS) entry which is preliminary data.</text>
</comment>
<keyword evidence="20" id="KW-1185">Reference proteome</keyword>
<dbReference type="InterPro" id="IPR017907">
    <property type="entry name" value="Znf_RING_CS"/>
</dbReference>
<dbReference type="SMART" id="SM00184">
    <property type="entry name" value="RING"/>
    <property type="match status" value="1"/>
</dbReference>
<dbReference type="InterPro" id="IPR001841">
    <property type="entry name" value="Znf_RING"/>
</dbReference>
<dbReference type="EC" id="2.3.2.27" evidence="15"/>
<dbReference type="GO" id="GO:0016567">
    <property type="term" value="P:protein ubiquitination"/>
    <property type="evidence" value="ECO:0007669"/>
    <property type="project" value="UniProtKB-UniRule"/>
</dbReference>
<gene>
    <name evidence="19" type="ORF">SCP_0307430</name>
</gene>
<dbReference type="SUPFAM" id="SSF57850">
    <property type="entry name" value="RING/U-box"/>
    <property type="match status" value="1"/>
</dbReference>
<dbReference type="InterPro" id="IPR018957">
    <property type="entry name" value="Znf_C3HC4_RING-type"/>
</dbReference>
<keyword evidence="5 15" id="KW-0808">Transferase</keyword>
<dbReference type="CDD" id="cd16499">
    <property type="entry name" value="RING-HC_Bre1-like"/>
    <property type="match status" value="1"/>
</dbReference>